<accession>A0A0F9UNR1</accession>
<reference evidence="1" key="1">
    <citation type="journal article" date="2015" name="Nature">
        <title>Complex archaea that bridge the gap between prokaryotes and eukaryotes.</title>
        <authorList>
            <person name="Spang A."/>
            <person name="Saw J.H."/>
            <person name="Jorgensen S.L."/>
            <person name="Zaremba-Niedzwiedzka K."/>
            <person name="Martijn J."/>
            <person name="Lind A.E."/>
            <person name="van Eijk R."/>
            <person name="Schleper C."/>
            <person name="Guy L."/>
            <person name="Ettema T.J."/>
        </authorList>
    </citation>
    <scope>NUCLEOTIDE SEQUENCE</scope>
</reference>
<comment type="caution">
    <text evidence="1">The sequence shown here is derived from an EMBL/GenBank/DDBJ whole genome shotgun (WGS) entry which is preliminary data.</text>
</comment>
<name>A0A0F9UNR1_9ZZZZ</name>
<dbReference type="EMBL" id="LAZR01000612">
    <property type="protein sequence ID" value="KKN62816.1"/>
    <property type="molecule type" value="Genomic_DNA"/>
</dbReference>
<evidence type="ECO:0000313" key="1">
    <source>
        <dbReference type="EMBL" id="KKN62816.1"/>
    </source>
</evidence>
<protein>
    <submittedName>
        <fullName evidence="1">Uncharacterized protein</fullName>
    </submittedName>
</protein>
<dbReference type="AlphaFoldDB" id="A0A0F9UNR1"/>
<proteinExistence type="predicted"/>
<sequence>MKTSFFAALVAMAGIGIAGHALADPSGSYDISGVNPDGTQYEASVLVAKIGDAFTLTYTLGNGSKVSGTAIGDDDVLAIGYAEKDDTGVALMFSEDDKWKGVWTYLGAKALGTEEWTPQ</sequence>
<organism evidence="1">
    <name type="scientific">marine sediment metagenome</name>
    <dbReference type="NCBI Taxonomy" id="412755"/>
    <lineage>
        <taxon>unclassified sequences</taxon>
        <taxon>metagenomes</taxon>
        <taxon>ecological metagenomes</taxon>
    </lineage>
</organism>
<gene>
    <name evidence="1" type="ORF">LCGC14_0508230</name>
</gene>